<evidence type="ECO:0000313" key="2">
    <source>
        <dbReference type="Proteomes" id="UP000824031"/>
    </source>
</evidence>
<protein>
    <submittedName>
        <fullName evidence="1">Uncharacterized protein</fullName>
    </submittedName>
</protein>
<reference evidence="1" key="2">
    <citation type="submission" date="2021-04" db="EMBL/GenBank/DDBJ databases">
        <authorList>
            <person name="Gilroy R."/>
        </authorList>
    </citation>
    <scope>NUCLEOTIDE SEQUENCE</scope>
    <source>
        <strain evidence="1">3436</strain>
    </source>
</reference>
<organism evidence="1 2">
    <name type="scientific">Candidatus Gemmiger excrementavium</name>
    <dbReference type="NCBI Taxonomy" id="2838608"/>
    <lineage>
        <taxon>Bacteria</taxon>
        <taxon>Bacillati</taxon>
        <taxon>Bacillota</taxon>
        <taxon>Clostridia</taxon>
        <taxon>Eubacteriales</taxon>
        <taxon>Gemmiger</taxon>
    </lineage>
</organism>
<reference evidence="1" key="1">
    <citation type="journal article" date="2021" name="PeerJ">
        <title>Extensive microbial diversity within the chicken gut microbiome revealed by metagenomics and culture.</title>
        <authorList>
            <person name="Gilroy R."/>
            <person name="Ravi A."/>
            <person name="Getino M."/>
            <person name="Pursley I."/>
            <person name="Horton D.L."/>
            <person name="Alikhan N.F."/>
            <person name="Baker D."/>
            <person name="Gharbi K."/>
            <person name="Hall N."/>
            <person name="Watson M."/>
            <person name="Adriaenssens E.M."/>
            <person name="Foster-Nyarko E."/>
            <person name="Jarju S."/>
            <person name="Secka A."/>
            <person name="Antonio M."/>
            <person name="Oren A."/>
            <person name="Chaudhuri R.R."/>
            <person name="La Ragione R."/>
            <person name="Hildebrand F."/>
            <person name="Pallen M.J."/>
        </authorList>
    </citation>
    <scope>NUCLEOTIDE SEQUENCE</scope>
    <source>
        <strain evidence="1">3436</strain>
    </source>
</reference>
<gene>
    <name evidence="1" type="ORF">H9810_07415</name>
</gene>
<accession>A0A9D2F3Q9</accession>
<comment type="caution">
    <text evidence="1">The sequence shown here is derived from an EMBL/GenBank/DDBJ whole genome shotgun (WGS) entry which is preliminary data.</text>
</comment>
<dbReference type="EMBL" id="DXBO01000110">
    <property type="protein sequence ID" value="HIZ48526.1"/>
    <property type="molecule type" value="Genomic_DNA"/>
</dbReference>
<sequence>MPLGMEREFKDSTYYIYAPNDSQMMLRVRKAVLLVDFAGQWCATNVPDFRVYGSKQWGQNCLLPWKEEYTQLYNAAEKARIAAEKS</sequence>
<evidence type="ECO:0000313" key="1">
    <source>
        <dbReference type="EMBL" id="HIZ48526.1"/>
    </source>
</evidence>
<dbReference type="Proteomes" id="UP000824031">
    <property type="component" value="Unassembled WGS sequence"/>
</dbReference>
<proteinExistence type="predicted"/>
<dbReference type="AlphaFoldDB" id="A0A9D2F3Q9"/>
<name>A0A9D2F3Q9_9FIRM</name>